<name>A0A8J7GEU5_9ACTN</name>
<gene>
    <name evidence="1" type="ORF">IW245_000707</name>
</gene>
<keyword evidence="2" id="KW-1185">Reference proteome</keyword>
<dbReference type="Proteomes" id="UP000622552">
    <property type="component" value="Unassembled WGS sequence"/>
</dbReference>
<accession>A0A8J7GEU5</accession>
<sequence>MACLTFLTVTEEAAYQRTVTRLNTMWNDNDPLARYAY</sequence>
<proteinExistence type="predicted"/>
<protein>
    <submittedName>
        <fullName evidence="1">Uncharacterized protein</fullName>
    </submittedName>
</protein>
<evidence type="ECO:0000313" key="2">
    <source>
        <dbReference type="Proteomes" id="UP000622552"/>
    </source>
</evidence>
<dbReference type="EMBL" id="JADOUF010000001">
    <property type="protein sequence ID" value="MBG6134513.1"/>
    <property type="molecule type" value="Genomic_DNA"/>
</dbReference>
<evidence type="ECO:0000313" key="1">
    <source>
        <dbReference type="EMBL" id="MBG6134513.1"/>
    </source>
</evidence>
<dbReference type="AlphaFoldDB" id="A0A8J7GEU5"/>
<comment type="caution">
    <text evidence="1">The sequence shown here is derived from an EMBL/GenBank/DDBJ whole genome shotgun (WGS) entry which is preliminary data.</text>
</comment>
<reference evidence="1" key="1">
    <citation type="submission" date="2020-11" db="EMBL/GenBank/DDBJ databases">
        <title>Sequencing the genomes of 1000 actinobacteria strains.</title>
        <authorList>
            <person name="Klenk H.-P."/>
        </authorList>
    </citation>
    <scope>NUCLEOTIDE SEQUENCE</scope>
    <source>
        <strain evidence="1">DSM 45356</strain>
    </source>
</reference>
<organism evidence="1 2">
    <name type="scientific">Longispora fulva</name>
    <dbReference type="NCBI Taxonomy" id="619741"/>
    <lineage>
        <taxon>Bacteria</taxon>
        <taxon>Bacillati</taxon>
        <taxon>Actinomycetota</taxon>
        <taxon>Actinomycetes</taxon>
        <taxon>Micromonosporales</taxon>
        <taxon>Micromonosporaceae</taxon>
        <taxon>Longispora</taxon>
    </lineage>
</organism>